<proteinExistence type="predicted"/>
<dbReference type="PANTHER" id="PTHR31569:SF4">
    <property type="entry name" value="SWIM-TYPE DOMAIN-CONTAINING PROTEIN"/>
    <property type="match status" value="1"/>
</dbReference>
<dbReference type="AlphaFoldDB" id="A0A0S3RGW7"/>
<dbReference type="PANTHER" id="PTHR31569">
    <property type="entry name" value="SWIM-TYPE DOMAIN-CONTAINING PROTEIN"/>
    <property type="match status" value="1"/>
</dbReference>
<reference evidence="1 2" key="1">
    <citation type="journal article" date="2015" name="Sci. Rep.">
        <title>The power of single molecule real-time sequencing technology in the de novo assembly of a eukaryotic genome.</title>
        <authorList>
            <person name="Sakai H."/>
            <person name="Naito K."/>
            <person name="Ogiso-Tanaka E."/>
            <person name="Takahashi Y."/>
            <person name="Iseki K."/>
            <person name="Muto C."/>
            <person name="Satou K."/>
            <person name="Teruya K."/>
            <person name="Shiroma A."/>
            <person name="Shimoji M."/>
            <person name="Hirano T."/>
            <person name="Itoh T."/>
            <person name="Kaga A."/>
            <person name="Tomooka N."/>
        </authorList>
    </citation>
    <scope>NUCLEOTIDE SEQUENCE [LARGE SCALE GENOMIC DNA]</scope>
    <source>
        <strain evidence="2">cv. Shumari</strain>
    </source>
</reference>
<accession>A0A0S3RGW7</accession>
<dbReference type="GO" id="GO:0045944">
    <property type="term" value="P:positive regulation of transcription by RNA polymerase II"/>
    <property type="evidence" value="ECO:0007669"/>
    <property type="project" value="InterPro"/>
</dbReference>
<gene>
    <name evidence="1" type="primary">Vigan.02G275000</name>
    <name evidence="1" type="ORF">VIGAN_02275000</name>
</gene>
<dbReference type="InterPro" id="IPR014842">
    <property type="entry name" value="AFT"/>
</dbReference>
<sequence length="203" mass="23472">MSEFSSFLNEVAEGDYTYKFSTDQIFPSRSELIEWVRKIAFDLGFVVVIIRSDTTTSEPGRKAFILLGCERSGKYKKYKPDVQPSVSGTRKCECPFRLRGKPKGQSWVFKVMCGYHNHELAETLYGHPFVGRLNVVEQSILVDMTKSQVKPSNILLTLNEHNEANVTIMKQIYNVKYTYKQSLRGSRTDMQQLMMLLDRDKYI</sequence>
<evidence type="ECO:0000313" key="1">
    <source>
        <dbReference type="EMBL" id="BAT79815.1"/>
    </source>
</evidence>
<dbReference type="InterPro" id="IPR052579">
    <property type="entry name" value="Zinc_finger_SWIM"/>
</dbReference>
<organism evidence="1 2">
    <name type="scientific">Vigna angularis var. angularis</name>
    <dbReference type="NCBI Taxonomy" id="157739"/>
    <lineage>
        <taxon>Eukaryota</taxon>
        <taxon>Viridiplantae</taxon>
        <taxon>Streptophyta</taxon>
        <taxon>Embryophyta</taxon>
        <taxon>Tracheophyta</taxon>
        <taxon>Spermatophyta</taxon>
        <taxon>Magnoliopsida</taxon>
        <taxon>eudicotyledons</taxon>
        <taxon>Gunneridae</taxon>
        <taxon>Pentapetalae</taxon>
        <taxon>rosids</taxon>
        <taxon>fabids</taxon>
        <taxon>Fabales</taxon>
        <taxon>Fabaceae</taxon>
        <taxon>Papilionoideae</taxon>
        <taxon>50 kb inversion clade</taxon>
        <taxon>NPAAA clade</taxon>
        <taxon>indigoferoid/millettioid clade</taxon>
        <taxon>Phaseoleae</taxon>
        <taxon>Vigna</taxon>
    </lineage>
</organism>
<dbReference type="Proteomes" id="UP000291084">
    <property type="component" value="Chromosome 2"/>
</dbReference>
<dbReference type="GO" id="GO:0000981">
    <property type="term" value="F:DNA-binding transcription factor activity, RNA polymerase II-specific"/>
    <property type="evidence" value="ECO:0007669"/>
    <property type="project" value="InterPro"/>
</dbReference>
<name>A0A0S3RGW7_PHAAN</name>
<dbReference type="GO" id="GO:0010106">
    <property type="term" value="P:cellular response to iron ion starvation"/>
    <property type="evidence" value="ECO:0007669"/>
    <property type="project" value="InterPro"/>
</dbReference>
<dbReference type="EMBL" id="AP015035">
    <property type="protein sequence ID" value="BAT79815.1"/>
    <property type="molecule type" value="Genomic_DNA"/>
</dbReference>
<protein>
    <recommendedName>
        <fullName evidence="3">FAR1 domain-containing protein</fullName>
    </recommendedName>
</protein>
<dbReference type="Pfam" id="PF08731">
    <property type="entry name" value="AFT"/>
    <property type="match status" value="1"/>
</dbReference>
<evidence type="ECO:0000313" key="2">
    <source>
        <dbReference type="Proteomes" id="UP000291084"/>
    </source>
</evidence>
<keyword evidence="2" id="KW-1185">Reference proteome</keyword>
<evidence type="ECO:0008006" key="3">
    <source>
        <dbReference type="Google" id="ProtNLM"/>
    </source>
</evidence>
<dbReference type="OrthoDB" id="1923014at2759"/>